<reference evidence="2 3" key="1">
    <citation type="journal article" date="2017" name="Front. Microbiol.">
        <title>Labilibaculum manganireducens gen. nov., sp. nov. and Labilibaculum filiforme sp. nov., Novel Bacteroidetes Isolated from Subsurface Sediments of the Baltic Sea.</title>
        <authorList>
            <person name="Vandieken V."/>
            <person name="Marshall I.P."/>
            <person name="Niemann H."/>
            <person name="Engelen B."/>
            <person name="Cypionka H."/>
        </authorList>
    </citation>
    <scope>NUCLEOTIDE SEQUENCE [LARGE SCALE GENOMIC DNA]</scope>
    <source>
        <strain evidence="2 3">59.10-2M</strain>
    </source>
</reference>
<feature type="signal peptide" evidence="1">
    <location>
        <begin position="1"/>
        <end position="25"/>
    </location>
</feature>
<dbReference type="Gene3D" id="1.25.40.10">
    <property type="entry name" value="Tetratricopeptide repeat domain"/>
    <property type="match status" value="1"/>
</dbReference>
<evidence type="ECO:0000313" key="2">
    <source>
        <dbReference type="EMBL" id="PKQ60639.1"/>
    </source>
</evidence>
<dbReference type="SUPFAM" id="SSF48452">
    <property type="entry name" value="TPR-like"/>
    <property type="match status" value="1"/>
</dbReference>
<evidence type="ECO:0008006" key="4">
    <source>
        <dbReference type="Google" id="ProtNLM"/>
    </source>
</evidence>
<keyword evidence="1" id="KW-0732">Signal</keyword>
<evidence type="ECO:0000256" key="1">
    <source>
        <dbReference type="SAM" id="SignalP"/>
    </source>
</evidence>
<name>A0A2N3HRG6_9BACT</name>
<feature type="chain" id="PRO_5014684649" description="Tetratricopeptide repeat protein" evidence="1">
    <location>
        <begin position="26"/>
        <end position="245"/>
    </location>
</feature>
<dbReference type="RefSeq" id="WP_101311754.1">
    <property type="nucleotide sequence ID" value="NZ_MVDE01000057.1"/>
</dbReference>
<sequence length="245" mass="28353">MKFNLLLFRTVVFFVLSLYAIKSNAQDGVDWSKVYADKYYFSMYAKQSVILYARRDTMIEVWINGVKDTADYSEGSRVDSYESWDSGMGYFLSFRPGALDNKLSIYSNRTVGFGTGSSGNYYVPEIEVSQLGSTRLYDTSTFKKRWTWSILNKEVSPEKIRQLNNTAYYLEQLGGAKCNDYAILILEEIIKVSPSRIVAYINLGDAYWNNKNYTMARSSYDKYCELMQAKGKKCKIPKRVFDRMK</sequence>
<comment type="caution">
    <text evidence="2">The sequence shown here is derived from an EMBL/GenBank/DDBJ whole genome shotgun (WGS) entry which is preliminary data.</text>
</comment>
<keyword evidence="3" id="KW-1185">Reference proteome</keyword>
<dbReference type="InterPro" id="IPR011990">
    <property type="entry name" value="TPR-like_helical_dom_sf"/>
</dbReference>
<dbReference type="AlphaFoldDB" id="A0A2N3HRG6"/>
<organism evidence="2 3">
    <name type="scientific">Labilibaculum manganireducens</name>
    <dbReference type="NCBI Taxonomy" id="1940525"/>
    <lineage>
        <taxon>Bacteria</taxon>
        <taxon>Pseudomonadati</taxon>
        <taxon>Bacteroidota</taxon>
        <taxon>Bacteroidia</taxon>
        <taxon>Marinilabiliales</taxon>
        <taxon>Marinifilaceae</taxon>
        <taxon>Labilibaculum</taxon>
    </lineage>
</organism>
<dbReference type="EMBL" id="MVDE01000057">
    <property type="protein sequence ID" value="PKQ60639.1"/>
    <property type="molecule type" value="Genomic_DNA"/>
</dbReference>
<accession>A0A2N3HRG6</accession>
<protein>
    <recommendedName>
        <fullName evidence="4">Tetratricopeptide repeat protein</fullName>
    </recommendedName>
</protein>
<proteinExistence type="predicted"/>
<dbReference type="Proteomes" id="UP000233618">
    <property type="component" value="Unassembled WGS sequence"/>
</dbReference>
<gene>
    <name evidence="2" type="ORF">BZG01_20670</name>
</gene>
<evidence type="ECO:0000313" key="3">
    <source>
        <dbReference type="Proteomes" id="UP000233618"/>
    </source>
</evidence>